<protein>
    <submittedName>
        <fullName evidence="1">Uncharacterized protein</fullName>
    </submittedName>
</protein>
<name>A0A316BP15_PSESE</name>
<sequence length="94" mass="10497">MNTNDATRATAETMPDLFALASSMEDDMHKVSDLAFLINDYLTRGDRITLEMQQALCWPASELVEVGRKLRAHSVALYAASKRPATLLNEETRP</sequence>
<proteinExistence type="predicted"/>
<dbReference type="AlphaFoldDB" id="A0A316BP15"/>
<dbReference type="RefSeq" id="WP_146201544.1">
    <property type="nucleotide sequence ID" value="NZ_QGGG01000021.1"/>
</dbReference>
<dbReference type="Proteomes" id="UP000245396">
    <property type="component" value="Unassembled WGS sequence"/>
</dbReference>
<organism evidence="1 2">
    <name type="scientific">Pseudaminobacter salicylatoxidans</name>
    <dbReference type="NCBI Taxonomy" id="93369"/>
    <lineage>
        <taxon>Bacteria</taxon>
        <taxon>Pseudomonadati</taxon>
        <taxon>Pseudomonadota</taxon>
        <taxon>Alphaproteobacteria</taxon>
        <taxon>Hyphomicrobiales</taxon>
        <taxon>Phyllobacteriaceae</taxon>
        <taxon>Pseudaminobacter</taxon>
    </lineage>
</organism>
<comment type="caution">
    <text evidence="1">The sequence shown here is derived from an EMBL/GenBank/DDBJ whole genome shotgun (WGS) entry which is preliminary data.</text>
</comment>
<evidence type="ECO:0000313" key="2">
    <source>
        <dbReference type="Proteomes" id="UP000245396"/>
    </source>
</evidence>
<gene>
    <name evidence="1" type="ORF">C7441_12141</name>
</gene>
<dbReference type="EMBL" id="QGGG01000021">
    <property type="protein sequence ID" value="PWJ75259.1"/>
    <property type="molecule type" value="Genomic_DNA"/>
</dbReference>
<evidence type="ECO:0000313" key="1">
    <source>
        <dbReference type="EMBL" id="PWJ75259.1"/>
    </source>
</evidence>
<accession>A0A316BP15</accession>
<keyword evidence="2" id="KW-1185">Reference proteome</keyword>
<reference evidence="1 2" key="1">
    <citation type="submission" date="2018-05" db="EMBL/GenBank/DDBJ databases">
        <title>Genomic Encyclopedia of Type Strains, Phase IV (KMG-IV): sequencing the most valuable type-strain genomes for metagenomic binning, comparative biology and taxonomic classification.</title>
        <authorList>
            <person name="Goeker M."/>
        </authorList>
    </citation>
    <scope>NUCLEOTIDE SEQUENCE [LARGE SCALE GENOMIC DNA]</scope>
    <source>
        <strain evidence="1 2">DSM 6986</strain>
    </source>
</reference>